<feature type="transmembrane region" description="Helical" evidence="6">
    <location>
        <begin position="78"/>
        <end position="100"/>
    </location>
</feature>
<evidence type="ECO:0000256" key="5">
    <source>
        <dbReference type="ARBA" id="ARBA00023136"/>
    </source>
</evidence>
<feature type="transmembrane region" description="Helical" evidence="6">
    <location>
        <begin position="442"/>
        <end position="466"/>
    </location>
</feature>
<sequence>MGRREIGLVAGYAISLIGGVLSLVLYAHMLGPADYGRLAVYLALVEALQGVLFQWHRLAVVKFWAVNEKADFASFLKTYHLVWLGLACAVLTVLGLAHFIEGKPLDPEWPAVIAMGIGKSAALYAQEIARASGASLRYAFGALLMTIGSAVAGVVAYRMTHSITAIMLASTAVFISSSVICGCRVGIASTGGRFSRQHVRSMLAYGLPLVPVFLAATALTRLDRPILAQFEVPAVVGVYAAATALISNMIAAGCLLVVTPAYPWLLREKELLPDMEYRQLHAQVGLLMLGSVLAVSITLYTARGALLPLLLGKEIGAAAQGDVLPLLAISLIGAFRAHFFDQAYHLFSRTRALMVINLVTLAVAVIAIYLGARCGGLQGLLCGLLVANLLSILASATVARSFVNLQQLGRGFSLLVLVSFGASLVGELVTRTLAGAVPAGQLASIASGAAAILVFTVGMYSTNVGAIRSIVRRR</sequence>
<evidence type="ECO:0000256" key="2">
    <source>
        <dbReference type="ARBA" id="ARBA00022475"/>
    </source>
</evidence>
<feature type="transmembrane region" description="Helical" evidence="6">
    <location>
        <begin position="378"/>
        <end position="399"/>
    </location>
</feature>
<keyword evidence="5 6" id="KW-0472">Membrane</keyword>
<evidence type="ECO:0000256" key="1">
    <source>
        <dbReference type="ARBA" id="ARBA00004651"/>
    </source>
</evidence>
<accession>A0A242MX35</accession>
<protein>
    <submittedName>
        <fullName evidence="7">Polysaccharide biosynthesis protein</fullName>
    </submittedName>
</protein>
<keyword evidence="2" id="KW-1003">Cell membrane</keyword>
<dbReference type="Proteomes" id="UP000194546">
    <property type="component" value="Unassembled WGS sequence"/>
</dbReference>
<keyword evidence="4 6" id="KW-1133">Transmembrane helix</keyword>
<gene>
    <name evidence="7" type="ORF">PAMC26510_12445</name>
</gene>
<evidence type="ECO:0000256" key="3">
    <source>
        <dbReference type="ARBA" id="ARBA00022692"/>
    </source>
</evidence>
<feature type="transmembrane region" description="Helical" evidence="6">
    <location>
        <begin position="163"/>
        <end position="187"/>
    </location>
</feature>
<feature type="transmembrane region" description="Helical" evidence="6">
    <location>
        <begin position="286"/>
        <end position="311"/>
    </location>
</feature>
<name>A0A242MX35_CABSO</name>
<evidence type="ECO:0000313" key="7">
    <source>
        <dbReference type="EMBL" id="OTP75945.1"/>
    </source>
</evidence>
<dbReference type="GO" id="GO:0005886">
    <property type="term" value="C:plasma membrane"/>
    <property type="evidence" value="ECO:0007669"/>
    <property type="project" value="UniProtKB-SubCell"/>
</dbReference>
<evidence type="ECO:0000256" key="4">
    <source>
        <dbReference type="ARBA" id="ARBA00022989"/>
    </source>
</evidence>
<proteinExistence type="predicted"/>
<dbReference type="RefSeq" id="WP_179196371.1">
    <property type="nucleotide sequence ID" value="NZ_NBTY01000066.1"/>
</dbReference>
<feature type="transmembrane region" description="Helical" evidence="6">
    <location>
        <begin position="6"/>
        <end position="26"/>
    </location>
</feature>
<feature type="transmembrane region" description="Helical" evidence="6">
    <location>
        <begin position="411"/>
        <end position="430"/>
    </location>
</feature>
<dbReference type="AlphaFoldDB" id="A0A242MX35"/>
<reference evidence="7 8" key="1">
    <citation type="submission" date="2017-03" db="EMBL/GenBank/DDBJ databases">
        <title>Genome analysis of strain PAMC 26510.</title>
        <authorList>
            <person name="Oh H.-M."/>
            <person name="Yang J.-A."/>
        </authorList>
    </citation>
    <scope>NUCLEOTIDE SEQUENCE [LARGE SCALE GENOMIC DNA]</scope>
    <source>
        <strain evidence="7 8">PAMC 26510</strain>
    </source>
</reference>
<feature type="transmembrane region" description="Helical" evidence="6">
    <location>
        <begin position="38"/>
        <end position="58"/>
    </location>
</feature>
<comment type="caution">
    <text evidence="7">The sequence shown here is derived from an EMBL/GenBank/DDBJ whole genome shotgun (WGS) entry which is preliminary data.</text>
</comment>
<evidence type="ECO:0000313" key="8">
    <source>
        <dbReference type="Proteomes" id="UP000194546"/>
    </source>
</evidence>
<feature type="transmembrane region" description="Helical" evidence="6">
    <location>
        <begin position="239"/>
        <end position="265"/>
    </location>
</feature>
<dbReference type="EMBL" id="NBTY01000066">
    <property type="protein sequence ID" value="OTP75945.1"/>
    <property type="molecule type" value="Genomic_DNA"/>
</dbReference>
<feature type="transmembrane region" description="Helical" evidence="6">
    <location>
        <begin position="323"/>
        <end position="340"/>
    </location>
</feature>
<organism evidence="7 8">
    <name type="scientific">Caballeronia sordidicola</name>
    <name type="common">Burkholderia sordidicola</name>
    <dbReference type="NCBI Taxonomy" id="196367"/>
    <lineage>
        <taxon>Bacteria</taxon>
        <taxon>Pseudomonadati</taxon>
        <taxon>Pseudomonadota</taxon>
        <taxon>Betaproteobacteria</taxon>
        <taxon>Burkholderiales</taxon>
        <taxon>Burkholderiaceae</taxon>
        <taxon>Caballeronia</taxon>
    </lineage>
</organism>
<feature type="transmembrane region" description="Helical" evidence="6">
    <location>
        <begin position="352"/>
        <end position="372"/>
    </location>
</feature>
<feature type="transmembrane region" description="Helical" evidence="6">
    <location>
        <begin position="199"/>
        <end position="219"/>
    </location>
</feature>
<comment type="subcellular location">
    <subcellularLocation>
        <location evidence="1">Cell membrane</location>
        <topology evidence="1">Multi-pass membrane protein</topology>
    </subcellularLocation>
</comment>
<dbReference type="InterPro" id="IPR050833">
    <property type="entry name" value="Poly_Biosynth_Transport"/>
</dbReference>
<evidence type="ECO:0000256" key="6">
    <source>
        <dbReference type="SAM" id="Phobius"/>
    </source>
</evidence>
<dbReference type="PANTHER" id="PTHR30250">
    <property type="entry name" value="PST FAMILY PREDICTED COLANIC ACID TRANSPORTER"/>
    <property type="match status" value="1"/>
</dbReference>
<feature type="transmembrane region" description="Helical" evidence="6">
    <location>
        <begin position="138"/>
        <end position="157"/>
    </location>
</feature>
<dbReference type="PANTHER" id="PTHR30250:SF31">
    <property type="entry name" value="INNER MEMBRANE PROTEIN YGHQ"/>
    <property type="match status" value="1"/>
</dbReference>
<keyword evidence="3 6" id="KW-0812">Transmembrane</keyword>